<dbReference type="Proteomes" id="UP000663828">
    <property type="component" value="Unassembled WGS sequence"/>
</dbReference>
<dbReference type="AlphaFoldDB" id="A0A815VSK2"/>
<dbReference type="HAMAP" id="MF_01401">
    <property type="entry name" value="MsrA"/>
    <property type="match status" value="1"/>
</dbReference>
<dbReference type="OrthoDB" id="77405at2759"/>
<proteinExistence type="inferred from homology"/>
<sequence length="153" mass="17254">MQVATFAGGCFWRMQSIFSRVPGVVGTVVGYAGGHVANPTYHQVRSGTTGHAETVQVTYDPNYVSYATLLQTFFSSHDSSQLNRQGNDVGTNYRSLIFYHDGSQAQQAIDYINYLRSTGVPVVTQVIPYQAFYPAESYHQFFEARQHLYQRTY</sequence>
<evidence type="ECO:0000313" key="6">
    <source>
        <dbReference type="EMBL" id="CAF1220894.1"/>
    </source>
</evidence>
<dbReference type="InterPro" id="IPR036509">
    <property type="entry name" value="Met_Sox_Rdtase_MsrA_sf"/>
</dbReference>
<dbReference type="PANTHER" id="PTHR43774:SF1">
    <property type="entry name" value="PEPTIDE METHIONINE SULFOXIDE REDUCTASE MSRA 2"/>
    <property type="match status" value="1"/>
</dbReference>
<keyword evidence="8" id="KW-1185">Reference proteome</keyword>
<reference evidence="7" key="1">
    <citation type="submission" date="2021-02" db="EMBL/GenBank/DDBJ databases">
        <authorList>
            <person name="Nowell W R."/>
        </authorList>
    </citation>
    <scope>NUCLEOTIDE SEQUENCE</scope>
</reference>
<dbReference type="GO" id="GO:0008113">
    <property type="term" value="F:peptide-methionine (S)-S-oxide reductase activity"/>
    <property type="evidence" value="ECO:0007669"/>
    <property type="project" value="UniProtKB-EC"/>
</dbReference>
<evidence type="ECO:0000256" key="1">
    <source>
        <dbReference type="ARBA" id="ARBA00005591"/>
    </source>
</evidence>
<dbReference type="EC" id="1.8.4.11" evidence="2"/>
<organism evidence="7 8">
    <name type="scientific">Adineta ricciae</name>
    <name type="common">Rotifer</name>
    <dbReference type="NCBI Taxonomy" id="249248"/>
    <lineage>
        <taxon>Eukaryota</taxon>
        <taxon>Metazoa</taxon>
        <taxon>Spiralia</taxon>
        <taxon>Gnathifera</taxon>
        <taxon>Rotifera</taxon>
        <taxon>Eurotatoria</taxon>
        <taxon>Bdelloidea</taxon>
        <taxon>Adinetida</taxon>
        <taxon>Adinetidae</taxon>
        <taxon>Adineta</taxon>
    </lineage>
</organism>
<dbReference type="NCBIfam" id="TIGR00401">
    <property type="entry name" value="msrA"/>
    <property type="match status" value="1"/>
</dbReference>
<evidence type="ECO:0000256" key="4">
    <source>
        <dbReference type="ARBA" id="ARBA00030643"/>
    </source>
</evidence>
<dbReference type="PANTHER" id="PTHR43774">
    <property type="entry name" value="PEPTIDE METHIONINE SULFOXIDE REDUCTASE"/>
    <property type="match status" value="1"/>
</dbReference>
<protein>
    <recommendedName>
        <fullName evidence="2">peptide-methionine (S)-S-oxide reductase</fullName>
        <ecNumber evidence="2">1.8.4.11</ecNumber>
    </recommendedName>
    <alternativeName>
        <fullName evidence="4">Peptide-methionine (S)-S-oxide reductase</fullName>
    </alternativeName>
</protein>
<accession>A0A815VSK2</accession>
<dbReference type="EMBL" id="CAJNOJ010000160">
    <property type="protein sequence ID" value="CAF1220894.1"/>
    <property type="molecule type" value="Genomic_DNA"/>
</dbReference>
<comment type="caution">
    <text evidence="7">The sequence shown here is derived from an EMBL/GenBank/DDBJ whole genome shotgun (WGS) entry which is preliminary data.</text>
</comment>
<evidence type="ECO:0000256" key="3">
    <source>
        <dbReference type="ARBA" id="ARBA00023002"/>
    </source>
</evidence>
<evidence type="ECO:0000256" key="2">
    <source>
        <dbReference type="ARBA" id="ARBA00012502"/>
    </source>
</evidence>
<keyword evidence="3" id="KW-0560">Oxidoreductase</keyword>
<name>A0A815VSK2_ADIRI</name>
<dbReference type="SUPFAM" id="SSF55068">
    <property type="entry name" value="Peptide methionine sulfoxide reductase"/>
    <property type="match status" value="1"/>
</dbReference>
<dbReference type="InterPro" id="IPR002569">
    <property type="entry name" value="Met_Sox_Rdtase_MsrA_dom"/>
</dbReference>
<dbReference type="Gene3D" id="3.30.1060.10">
    <property type="entry name" value="Peptide methionine sulphoxide reductase MsrA"/>
    <property type="match status" value="1"/>
</dbReference>
<evidence type="ECO:0000259" key="5">
    <source>
        <dbReference type="Pfam" id="PF01625"/>
    </source>
</evidence>
<gene>
    <name evidence="6" type="ORF">EDS130_LOCUS26411</name>
    <name evidence="7" type="ORF">XAT740_LOCUS42033</name>
</gene>
<dbReference type="Pfam" id="PF01625">
    <property type="entry name" value="PMSR"/>
    <property type="match status" value="1"/>
</dbReference>
<feature type="domain" description="Peptide methionine sulphoxide reductase MsrA" evidence="5">
    <location>
        <begin position="4"/>
        <end position="146"/>
    </location>
</feature>
<dbReference type="EMBL" id="CAJNOR010004988">
    <property type="protein sequence ID" value="CAF1538963.1"/>
    <property type="molecule type" value="Genomic_DNA"/>
</dbReference>
<evidence type="ECO:0000313" key="8">
    <source>
        <dbReference type="Proteomes" id="UP000663828"/>
    </source>
</evidence>
<comment type="similarity">
    <text evidence="1">Belongs to the MsrA Met sulfoxide reductase family.</text>
</comment>
<dbReference type="Proteomes" id="UP000663852">
    <property type="component" value="Unassembled WGS sequence"/>
</dbReference>
<evidence type="ECO:0000313" key="7">
    <source>
        <dbReference type="EMBL" id="CAF1538963.1"/>
    </source>
</evidence>